<evidence type="ECO:0000256" key="5">
    <source>
        <dbReference type="ARBA" id="ARBA00022801"/>
    </source>
</evidence>
<dbReference type="GO" id="GO:0003993">
    <property type="term" value="F:acid phosphatase activity"/>
    <property type="evidence" value="ECO:0007669"/>
    <property type="project" value="UniProtKB-EC"/>
</dbReference>
<dbReference type="PROSITE" id="PS00616">
    <property type="entry name" value="HIS_ACID_PHOSPHAT_1"/>
    <property type="match status" value="1"/>
</dbReference>
<keyword evidence="6" id="KW-1015">Disulfide bond</keyword>
<accession>A0A811L6F0</accession>
<evidence type="ECO:0000256" key="7">
    <source>
        <dbReference type="ARBA" id="ARBA00023180"/>
    </source>
</evidence>
<dbReference type="InterPro" id="IPR050645">
    <property type="entry name" value="Histidine_acid_phosphatase"/>
</dbReference>
<proteinExistence type="inferred from homology"/>
<evidence type="ECO:0000256" key="6">
    <source>
        <dbReference type="ARBA" id="ARBA00023157"/>
    </source>
</evidence>
<dbReference type="InterPro" id="IPR000560">
    <property type="entry name" value="His_Pase_clade-2"/>
</dbReference>
<evidence type="ECO:0000256" key="2">
    <source>
        <dbReference type="ARBA" id="ARBA00005375"/>
    </source>
</evidence>
<keyword evidence="9" id="KW-1185">Reference proteome</keyword>
<reference evidence="8" key="1">
    <citation type="submission" date="2020-09" db="EMBL/GenBank/DDBJ databases">
        <authorList>
            <person name="Kikuchi T."/>
        </authorList>
    </citation>
    <scope>NUCLEOTIDE SEQUENCE</scope>
    <source>
        <strain evidence="8">SH1</strain>
    </source>
</reference>
<evidence type="ECO:0000256" key="1">
    <source>
        <dbReference type="ARBA" id="ARBA00000032"/>
    </source>
</evidence>
<dbReference type="EC" id="3.1.3.2" evidence="3"/>
<dbReference type="PANTHER" id="PTHR11567">
    <property type="entry name" value="ACID PHOSPHATASE-RELATED"/>
    <property type="match status" value="1"/>
</dbReference>
<evidence type="ECO:0000313" key="9">
    <source>
        <dbReference type="Proteomes" id="UP000614601"/>
    </source>
</evidence>
<evidence type="ECO:0000256" key="3">
    <source>
        <dbReference type="ARBA" id="ARBA00012646"/>
    </source>
</evidence>
<evidence type="ECO:0000313" key="8">
    <source>
        <dbReference type="EMBL" id="CAD5223257.1"/>
    </source>
</evidence>
<dbReference type="EMBL" id="CAJFCW020000005">
    <property type="protein sequence ID" value="CAG9117410.1"/>
    <property type="molecule type" value="Genomic_DNA"/>
</dbReference>
<protein>
    <recommendedName>
        <fullName evidence="3">acid phosphatase</fullName>
        <ecNumber evidence="3">3.1.3.2</ecNumber>
    </recommendedName>
</protein>
<organism evidence="8 9">
    <name type="scientific">Bursaphelenchus okinawaensis</name>
    <dbReference type="NCBI Taxonomy" id="465554"/>
    <lineage>
        <taxon>Eukaryota</taxon>
        <taxon>Metazoa</taxon>
        <taxon>Ecdysozoa</taxon>
        <taxon>Nematoda</taxon>
        <taxon>Chromadorea</taxon>
        <taxon>Rhabditida</taxon>
        <taxon>Tylenchina</taxon>
        <taxon>Tylenchomorpha</taxon>
        <taxon>Aphelenchoidea</taxon>
        <taxon>Aphelenchoididae</taxon>
        <taxon>Bursaphelenchus</taxon>
    </lineage>
</organism>
<dbReference type="Proteomes" id="UP000783686">
    <property type="component" value="Unassembled WGS sequence"/>
</dbReference>
<dbReference type="Pfam" id="PF00328">
    <property type="entry name" value="His_Phos_2"/>
    <property type="match status" value="1"/>
</dbReference>
<keyword evidence="5" id="KW-0378">Hydrolase</keyword>
<dbReference type="InterPro" id="IPR033379">
    <property type="entry name" value="Acid_Pase_AS"/>
</dbReference>
<evidence type="ECO:0000256" key="4">
    <source>
        <dbReference type="ARBA" id="ARBA00022729"/>
    </source>
</evidence>
<dbReference type="CDD" id="cd07061">
    <property type="entry name" value="HP_HAP_like"/>
    <property type="match status" value="1"/>
</dbReference>
<comment type="catalytic activity">
    <reaction evidence="1">
        <text>a phosphate monoester + H2O = an alcohol + phosphate</text>
        <dbReference type="Rhea" id="RHEA:15017"/>
        <dbReference type="ChEBI" id="CHEBI:15377"/>
        <dbReference type="ChEBI" id="CHEBI:30879"/>
        <dbReference type="ChEBI" id="CHEBI:43474"/>
        <dbReference type="ChEBI" id="CHEBI:67140"/>
        <dbReference type="EC" id="3.1.3.2"/>
    </reaction>
</comment>
<gene>
    <name evidence="8" type="ORF">BOKJ2_LOCUS10053</name>
</gene>
<keyword evidence="4" id="KW-0732">Signal</keyword>
<dbReference type="InterPro" id="IPR029033">
    <property type="entry name" value="His_PPase_superfam"/>
</dbReference>
<sequence>MIRSFTGGLNAFCFGLFSKMSETDLERGPDKIEGDELVCVQAVWRHGQRAPVGTFKGDLYPESYWRRGYGELTEKGVRQHYELGKWVKSRYIDYLKFLPAKYDPKTIFLRCSVVHRTIESAQENLRSLYEHDPNYKMPQVNTFKDKDCVHLPFRCCVKAREEIIKCGNGEPMRLYEEKYKDVLDKMASVTDRQFTTFVDALFLTDPFTTEKHLGLELPREFDEIFEEIDAAHRDSLRNLYGYVGHTPESSVRIRKAMASGLVEQMSKNIKNKILNAPEAKDIKYFVFSAHDTVVLALLATFEFDKLDYNQNFNVSLGAAVFMELWKKPNGQYYVKVLYRRNANEVYDMTADISGCKQYKNGIPLDVFFERWQKFYQPHGPDCQKVDLHVRL</sequence>
<dbReference type="EMBL" id="CAJFDH010000005">
    <property type="protein sequence ID" value="CAD5223257.1"/>
    <property type="molecule type" value="Genomic_DNA"/>
</dbReference>
<dbReference type="OrthoDB" id="258392at2759"/>
<comment type="similarity">
    <text evidence="2">Belongs to the histidine acid phosphatase family.</text>
</comment>
<dbReference type="SUPFAM" id="SSF53254">
    <property type="entry name" value="Phosphoglycerate mutase-like"/>
    <property type="match status" value="1"/>
</dbReference>
<name>A0A811L6F0_9BILA</name>
<dbReference type="AlphaFoldDB" id="A0A811L6F0"/>
<dbReference type="Proteomes" id="UP000614601">
    <property type="component" value="Unassembled WGS sequence"/>
</dbReference>
<keyword evidence="7" id="KW-0325">Glycoprotein</keyword>
<dbReference type="Gene3D" id="3.40.50.1240">
    <property type="entry name" value="Phosphoglycerate mutase-like"/>
    <property type="match status" value="1"/>
</dbReference>
<dbReference type="PANTHER" id="PTHR11567:SF211">
    <property type="entry name" value="PROSTATIC ACID PHOSPHATASE"/>
    <property type="match status" value="1"/>
</dbReference>
<comment type="caution">
    <text evidence="8">The sequence shown here is derived from an EMBL/GenBank/DDBJ whole genome shotgun (WGS) entry which is preliminary data.</text>
</comment>